<evidence type="ECO:0000313" key="8">
    <source>
        <dbReference type="EMBL" id="GAA3540203.1"/>
    </source>
</evidence>
<dbReference type="PROSITE" id="PS50111">
    <property type="entry name" value="CHEMOTAXIS_TRANSDUC_2"/>
    <property type="match status" value="1"/>
</dbReference>
<evidence type="ECO:0000259" key="7">
    <source>
        <dbReference type="PROSITE" id="PS50906"/>
    </source>
</evidence>
<evidence type="ECO:0000256" key="4">
    <source>
        <dbReference type="SAM" id="Phobius"/>
    </source>
</evidence>
<dbReference type="SMART" id="SM00283">
    <property type="entry name" value="MA"/>
    <property type="match status" value="1"/>
</dbReference>
<keyword evidence="4" id="KW-0472">Membrane</keyword>
<dbReference type="PROSITE" id="PS50885">
    <property type="entry name" value="HAMP"/>
    <property type="match status" value="1"/>
</dbReference>
<keyword evidence="1" id="KW-0145">Chemotaxis</keyword>
<feature type="domain" description="NIT" evidence="7">
    <location>
        <begin position="53"/>
        <end position="303"/>
    </location>
</feature>
<feature type="transmembrane region" description="Helical" evidence="4">
    <location>
        <begin position="311"/>
        <end position="332"/>
    </location>
</feature>
<reference evidence="9" key="1">
    <citation type="journal article" date="2019" name="Int. J. Syst. Evol. Microbiol.">
        <title>The Global Catalogue of Microorganisms (GCM) 10K type strain sequencing project: providing services to taxonomists for standard genome sequencing and annotation.</title>
        <authorList>
            <consortium name="The Broad Institute Genomics Platform"/>
            <consortium name="The Broad Institute Genome Sequencing Center for Infectious Disease"/>
            <person name="Wu L."/>
            <person name="Ma J."/>
        </authorList>
    </citation>
    <scope>NUCLEOTIDE SEQUENCE [LARGE SCALE GENOMIC DNA]</scope>
    <source>
        <strain evidence="9">JCM 17110</strain>
    </source>
</reference>
<dbReference type="SUPFAM" id="SSF58104">
    <property type="entry name" value="Methyl-accepting chemotaxis protein (MCP) signaling domain"/>
    <property type="match status" value="1"/>
</dbReference>
<dbReference type="InterPro" id="IPR003660">
    <property type="entry name" value="HAMP_dom"/>
</dbReference>
<evidence type="ECO:0000313" key="9">
    <source>
        <dbReference type="Proteomes" id="UP001500795"/>
    </source>
</evidence>
<dbReference type="PROSITE" id="PS50906">
    <property type="entry name" value="NIT"/>
    <property type="match status" value="1"/>
</dbReference>
<evidence type="ECO:0000256" key="3">
    <source>
        <dbReference type="PROSITE-ProRule" id="PRU00284"/>
    </source>
</evidence>
<name>A0ABP6VSU3_9GAMM</name>
<dbReference type="InterPro" id="IPR051310">
    <property type="entry name" value="MCP_chemotaxis"/>
</dbReference>
<feature type="domain" description="HAMP" evidence="6">
    <location>
        <begin position="334"/>
        <end position="385"/>
    </location>
</feature>
<evidence type="ECO:0000259" key="6">
    <source>
        <dbReference type="PROSITE" id="PS50885"/>
    </source>
</evidence>
<evidence type="ECO:0000256" key="1">
    <source>
        <dbReference type="ARBA" id="ARBA00022500"/>
    </source>
</evidence>
<keyword evidence="4" id="KW-1133">Transmembrane helix</keyword>
<keyword evidence="3" id="KW-0807">Transducer</keyword>
<evidence type="ECO:0000256" key="2">
    <source>
        <dbReference type="ARBA" id="ARBA00029447"/>
    </source>
</evidence>
<accession>A0ABP6VSU3</accession>
<dbReference type="Proteomes" id="UP001500795">
    <property type="component" value="Unassembled WGS sequence"/>
</dbReference>
<dbReference type="Pfam" id="PF08376">
    <property type="entry name" value="NIT"/>
    <property type="match status" value="1"/>
</dbReference>
<keyword evidence="9" id="KW-1185">Reference proteome</keyword>
<organism evidence="8 9">
    <name type="scientific">Zobellella aerophila</name>
    <dbReference type="NCBI Taxonomy" id="870480"/>
    <lineage>
        <taxon>Bacteria</taxon>
        <taxon>Pseudomonadati</taxon>
        <taxon>Pseudomonadota</taxon>
        <taxon>Gammaproteobacteria</taxon>
        <taxon>Aeromonadales</taxon>
        <taxon>Aeromonadaceae</taxon>
        <taxon>Zobellella</taxon>
    </lineage>
</organism>
<gene>
    <name evidence="8" type="ORF">GCM10022394_19970</name>
</gene>
<dbReference type="RefSeq" id="WP_344957477.1">
    <property type="nucleotide sequence ID" value="NZ_BAABCX010000002.1"/>
</dbReference>
<dbReference type="CDD" id="cd11386">
    <property type="entry name" value="MCP_signal"/>
    <property type="match status" value="1"/>
</dbReference>
<dbReference type="PANTHER" id="PTHR43531:SF11">
    <property type="entry name" value="METHYL-ACCEPTING CHEMOTAXIS PROTEIN 3"/>
    <property type="match status" value="1"/>
</dbReference>
<dbReference type="InterPro" id="IPR013587">
    <property type="entry name" value="Nitrate/nitrite_sensing"/>
</dbReference>
<dbReference type="InterPro" id="IPR010910">
    <property type="entry name" value="Nitrate/nitrite_sensing_bac"/>
</dbReference>
<dbReference type="Pfam" id="PF00015">
    <property type="entry name" value="MCPsignal"/>
    <property type="match status" value="1"/>
</dbReference>
<keyword evidence="4" id="KW-0812">Transmembrane</keyword>
<comment type="similarity">
    <text evidence="2">Belongs to the methyl-accepting chemotaxis (MCP) protein family.</text>
</comment>
<comment type="caution">
    <text evidence="8">The sequence shown here is derived from an EMBL/GenBank/DDBJ whole genome shotgun (WGS) entry which is preliminary data.</text>
</comment>
<proteinExistence type="inferred from homology"/>
<protein>
    <submittedName>
        <fullName evidence="8">Methyl-accepting chemotaxis protein</fullName>
    </submittedName>
</protein>
<dbReference type="EMBL" id="BAABCX010000002">
    <property type="protein sequence ID" value="GAA3540203.1"/>
    <property type="molecule type" value="Genomic_DNA"/>
</dbReference>
<sequence length="660" mass="72472">MKFLHSISIGNKFVLALMPLLLALGWFTVSGMSERRQLELEMVQLEALMGLAQGAGELVHELQRERGMSAGYFGSQGQRFVSELDAQRKLADQAATALNGILKRMDPLLLTGTIDERIQRTRQTLQQLGQHRAQIDAMSIPMAPALARYTSTITDLLGMVGDMSHLVTHAGLTQRLFAYYSLLNQKELAGQERAILASVFAADRFADGQFERFGQLIGREDAFAANFRMQAGAEVLMAYELAMDSPQAGRAVQLRELAIVRAREGDFGVDANHWFEQQTARIDLLMRVEKKLVSELLASVRDLSQQARYAWWRYLLTVLLAAGLGIGLAVLIMRSIRGQLKGTLHTIDEMDGDLTRRLTVPGSDELSQLNLAYNRSIDNIAEMVLTIKQKSRSIGQASSDIATGNQDLAQRTEEQSASLVETAASMEQISITVKQTADYTERARQLTLGVDNQARQAGEVSSRASDAMNEIKSATQRVTHIIGAIDDIAFQTNLLALNASVEAARAGEQGRGFAVVAAEVRNLAGRCAGEARQIRGLLDDNVTRVNEGARLVELSNQSLNDIMEGTRKVRELVNDIAAAAGEQSQGIEQIHLALSQLEQVTQQNAALVEQAAAASASLDAQGMELERLVDRFKINEPPTEHRQHLLTLSEKDVNHEFATT</sequence>
<evidence type="ECO:0000259" key="5">
    <source>
        <dbReference type="PROSITE" id="PS50111"/>
    </source>
</evidence>
<dbReference type="InterPro" id="IPR004089">
    <property type="entry name" value="MCPsignal_dom"/>
</dbReference>
<feature type="domain" description="Methyl-accepting transducer" evidence="5">
    <location>
        <begin position="390"/>
        <end position="619"/>
    </location>
</feature>
<dbReference type="Gene3D" id="1.10.287.950">
    <property type="entry name" value="Methyl-accepting chemotaxis protein"/>
    <property type="match status" value="1"/>
</dbReference>
<dbReference type="PANTHER" id="PTHR43531">
    <property type="entry name" value="PROTEIN ICFG"/>
    <property type="match status" value="1"/>
</dbReference>